<dbReference type="PROSITE" id="PS50097">
    <property type="entry name" value="BTB"/>
    <property type="match status" value="1"/>
</dbReference>
<gene>
    <name evidence="8" type="ORF">HERILL_LOCUS7682</name>
</gene>
<proteinExistence type="predicted"/>
<dbReference type="OrthoDB" id="2311693at2759"/>
<reference evidence="8 9" key="1">
    <citation type="submission" date="2020-11" db="EMBL/GenBank/DDBJ databases">
        <authorList>
            <person name="Wallbank WR R."/>
            <person name="Pardo Diaz C."/>
            <person name="Kozak K."/>
            <person name="Martin S."/>
            <person name="Jiggins C."/>
            <person name="Moest M."/>
            <person name="Warren A I."/>
            <person name="Generalovic N T."/>
            <person name="Byers J.R.P. K."/>
            <person name="Montejo-Kovacevich G."/>
            <person name="Yen C E."/>
        </authorList>
    </citation>
    <scope>NUCLEOTIDE SEQUENCE [LARGE SCALE GENOMIC DNA]</scope>
</reference>
<dbReference type="Pfam" id="PF04500">
    <property type="entry name" value="FLYWCH"/>
    <property type="match status" value="1"/>
</dbReference>
<accession>A0A7R8UQ05</accession>
<dbReference type="SMART" id="SM00225">
    <property type="entry name" value="BTB"/>
    <property type="match status" value="1"/>
</dbReference>
<feature type="region of interest" description="Disordered" evidence="6">
    <location>
        <begin position="115"/>
        <end position="163"/>
    </location>
</feature>
<dbReference type="PANTHER" id="PTHR23110:SF81">
    <property type="entry name" value="BTB-PROTEIN-VII, ISOFORM F-RELATED"/>
    <property type="match status" value="1"/>
</dbReference>
<feature type="domain" description="BTB" evidence="7">
    <location>
        <begin position="30"/>
        <end position="95"/>
    </location>
</feature>
<dbReference type="PANTHER" id="PTHR23110">
    <property type="entry name" value="BTB DOMAIN TRANSCRIPTION FACTOR"/>
    <property type="match status" value="1"/>
</dbReference>
<dbReference type="InterPro" id="IPR011333">
    <property type="entry name" value="SKP1/BTB/POZ_sf"/>
</dbReference>
<dbReference type="OMA" id="HNPNLMH"/>
<feature type="region of interest" description="Disordered" evidence="6">
    <location>
        <begin position="524"/>
        <end position="630"/>
    </location>
</feature>
<comment type="subcellular location">
    <subcellularLocation>
        <location evidence="1">Nucleus</location>
    </subcellularLocation>
</comment>
<protein>
    <recommendedName>
        <fullName evidence="7">BTB domain-containing protein</fullName>
    </recommendedName>
</protein>
<dbReference type="GO" id="GO:0008270">
    <property type="term" value="F:zinc ion binding"/>
    <property type="evidence" value="ECO:0007669"/>
    <property type="project" value="UniProtKB-KW"/>
</dbReference>
<dbReference type="Proteomes" id="UP000594454">
    <property type="component" value="Chromosome 3"/>
</dbReference>
<evidence type="ECO:0000256" key="4">
    <source>
        <dbReference type="ARBA" id="ARBA00022833"/>
    </source>
</evidence>
<feature type="compositionally biased region" description="Polar residues" evidence="6">
    <location>
        <begin position="524"/>
        <end position="546"/>
    </location>
</feature>
<organism evidence="8 9">
    <name type="scientific">Hermetia illucens</name>
    <name type="common">Black soldier fly</name>
    <dbReference type="NCBI Taxonomy" id="343691"/>
    <lineage>
        <taxon>Eukaryota</taxon>
        <taxon>Metazoa</taxon>
        <taxon>Ecdysozoa</taxon>
        <taxon>Arthropoda</taxon>
        <taxon>Hexapoda</taxon>
        <taxon>Insecta</taxon>
        <taxon>Pterygota</taxon>
        <taxon>Neoptera</taxon>
        <taxon>Endopterygota</taxon>
        <taxon>Diptera</taxon>
        <taxon>Brachycera</taxon>
        <taxon>Stratiomyomorpha</taxon>
        <taxon>Stratiomyidae</taxon>
        <taxon>Hermetiinae</taxon>
        <taxon>Hermetia</taxon>
    </lineage>
</organism>
<keyword evidence="5" id="KW-0539">Nucleus</keyword>
<dbReference type="SUPFAM" id="SSF54695">
    <property type="entry name" value="POZ domain"/>
    <property type="match status" value="1"/>
</dbReference>
<keyword evidence="4" id="KW-0862">Zinc</keyword>
<name>A0A7R8UQ05_HERIL</name>
<dbReference type="InterPro" id="IPR000210">
    <property type="entry name" value="BTB/POZ_dom"/>
</dbReference>
<feature type="region of interest" description="Disordered" evidence="6">
    <location>
        <begin position="208"/>
        <end position="248"/>
    </location>
</feature>
<dbReference type="InterPro" id="IPR007588">
    <property type="entry name" value="Znf_FLYWCH"/>
</dbReference>
<evidence type="ECO:0000256" key="3">
    <source>
        <dbReference type="ARBA" id="ARBA00022771"/>
    </source>
</evidence>
<evidence type="ECO:0000256" key="5">
    <source>
        <dbReference type="ARBA" id="ARBA00023242"/>
    </source>
</evidence>
<dbReference type="InterPro" id="IPR051095">
    <property type="entry name" value="Dros_DevTransReg"/>
</dbReference>
<dbReference type="Gene3D" id="2.20.25.240">
    <property type="match status" value="1"/>
</dbReference>
<dbReference type="GO" id="GO:0006357">
    <property type="term" value="P:regulation of transcription by RNA polymerase II"/>
    <property type="evidence" value="ECO:0007669"/>
    <property type="project" value="TreeGrafter"/>
</dbReference>
<dbReference type="CDD" id="cd18315">
    <property type="entry name" value="BTB_POZ_BAB-like"/>
    <property type="match status" value="1"/>
</dbReference>
<keyword evidence="2" id="KW-0479">Metal-binding</keyword>
<evidence type="ECO:0000259" key="7">
    <source>
        <dbReference type="PROSITE" id="PS50097"/>
    </source>
</evidence>
<keyword evidence="3" id="KW-0863">Zinc-finger</keyword>
<evidence type="ECO:0000256" key="6">
    <source>
        <dbReference type="SAM" id="MobiDB-lite"/>
    </source>
</evidence>
<evidence type="ECO:0000313" key="8">
    <source>
        <dbReference type="EMBL" id="CAD7084806.1"/>
    </source>
</evidence>
<dbReference type="Pfam" id="PF00651">
    <property type="entry name" value="BTB"/>
    <property type="match status" value="1"/>
</dbReference>
<evidence type="ECO:0000256" key="2">
    <source>
        <dbReference type="ARBA" id="ARBA00022723"/>
    </source>
</evidence>
<evidence type="ECO:0000313" key="9">
    <source>
        <dbReference type="Proteomes" id="UP000594454"/>
    </source>
</evidence>
<feature type="compositionally biased region" description="Polar residues" evidence="6">
    <location>
        <begin position="115"/>
        <end position="126"/>
    </location>
</feature>
<evidence type="ECO:0000256" key="1">
    <source>
        <dbReference type="ARBA" id="ARBA00004123"/>
    </source>
</evidence>
<feature type="compositionally biased region" description="Low complexity" evidence="6">
    <location>
        <begin position="127"/>
        <end position="163"/>
    </location>
</feature>
<feature type="compositionally biased region" description="Low complexity" evidence="6">
    <location>
        <begin position="559"/>
        <end position="592"/>
    </location>
</feature>
<sequence length="630" mass="68181">MDDEFALCWNNFQDNIAAGFQNLYDRGDLVDVTLACDGKLLQAHKIVLAICSPYFQEMFITNPCKHPIIVLKDVGYSVMSELLQFMYQGVVNVKHTELSSFMKIAQTLQIKGLATSTSQKSPSHTPNNNASKSGSGSNSGNNSGSSHHSSASGSGNENQQSGGNVIETKINSSIYSMNKVLSENQSTSMGAGANASSASSSSSANASKRINEYGSSDPISLYGKRPYKRNSEYGDNDTMNSSDSMDHMSSDEVFMPPIPQISMIEPKFDLNNVKRELSGEMPSSPGSSRNCIPPPFNFDYNLYQKSSVEYPNELHMSNDYPKGAGNHMDIPPAGSAITMLSSTSLLHGNCIFNRNNTVATQQGMKTYWLCKSYRISMCRARCITHQGRVISATGIHNHPPHIKGPHTNDLANQMVTPPGLGLNNNNCSSIGGNAMRMASQNAQHPHHIHLPHQQMSNVSNHQLHHHSNSIQQANNAAVIQNMMQNVFSQNNLMHLSNITPMLNSIPSQSSSQLNNFQAPSSLQITPIMSNSPTSRSQSENLNSPAIQSSPLDSPPPPSNNDDQNSNHNHGLNLGSVSNTNVSTSSVVSVASSPAEECPSVSQDSNNSPQSNMISTITLSPTEPSFKMEAM</sequence>
<dbReference type="AlphaFoldDB" id="A0A7R8UQ05"/>
<dbReference type="Gene3D" id="3.30.710.10">
    <property type="entry name" value="Potassium Channel Kv1.1, Chain A"/>
    <property type="match status" value="1"/>
</dbReference>
<dbReference type="FunCoup" id="A0A7R8UQ05">
    <property type="interactions" value="271"/>
</dbReference>
<dbReference type="EMBL" id="LR899011">
    <property type="protein sequence ID" value="CAD7084806.1"/>
    <property type="molecule type" value="Genomic_DNA"/>
</dbReference>
<dbReference type="InParanoid" id="A0A7R8UQ05"/>
<keyword evidence="9" id="KW-1185">Reference proteome</keyword>
<dbReference type="GO" id="GO:0005634">
    <property type="term" value="C:nucleus"/>
    <property type="evidence" value="ECO:0007669"/>
    <property type="project" value="UniProtKB-SubCell"/>
</dbReference>
<feature type="compositionally biased region" description="Polar residues" evidence="6">
    <location>
        <begin position="599"/>
        <end position="622"/>
    </location>
</feature>